<dbReference type="EMBL" id="JACGCI010000036">
    <property type="protein sequence ID" value="KAF6754094.1"/>
    <property type="molecule type" value="Genomic_DNA"/>
</dbReference>
<protein>
    <submittedName>
        <fullName evidence="1">Uncharacterized protein</fullName>
    </submittedName>
</protein>
<dbReference type="AlphaFoldDB" id="A0A8H6HX18"/>
<name>A0A8H6HX18_9AGAR</name>
<comment type="caution">
    <text evidence="1">The sequence shown here is derived from an EMBL/GenBank/DDBJ whole genome shotgun (WGS) entry which is preliminary data.</text>
</comment>
<evidence type="ECO:0000313" key="2">
    <source>
        <dbReference type="Proteomes" id="UP000521943"/>
    </source>
</evidence>
<reference evidence="1 2" key="1">
    <citation type="submission" date="2020-07" db="EMBL/GenBank/DDBJ databases">
        <title>Comparative genomics of pyrophilous fungi reveals a link between fire events and developmental genes.</title>
        <authorList>
            <consortium name="DOE Joint Genome Institute"/>
            <person name="Steindorff A.S."/>
            <person name="Carver A."/>
            <person name="Calhoun S."/>
            <person name="Stillman K."/>
            <person name="Liu H."/>
            <person name="Lipzen A."/>
            <person name="Pangilinan J."/>
            <person name="Labutti K."/>
            <person name="Bruns T.D."/>
            <person name="Grigoriev I.V."/>
        </authorList>
    </citation>
    <scope>NUCLEOTIDE SEQUENCE [LARGE SCALE GENOMIC DNA]</scope>
    <source>
        <strain evidence="1 2">CBS 144469</strain>
    </source>
</reference>
<dbReference type="SUPFAM" id="SSF52047">
    <property type="entry name" value="RNI-like"/>
    <property type="match status" value="1"/>
</dbReference>
<organism evidence="1 2">
    <name type="scientific">Ephemerocybe angulata</name>
    <dbReference type="NCBI Taxonomy" id="980116"/>
    <lineage>
        <taxon>Eukaryota</taxon>
        <taxon>Fungi</taxon>
        <taxon>Dikarya</taxon>
        <taxon>Basidiomycota</taxon>
        <taxon>Agaricomycotina</taxon>
        <taxon>Agaricomycetes</taxon>
        <taxon>Agaricomycetidae</taxon>
        <taxon>Agaricales</taxon>
        <taxon>Agaricineae</taxon>
        <taxon>Psathyrellaceae</taxon>
        <taxon>Ephemerocybe</taxon>
    </lineage>
</organism>
<evidence type="ECO:0000313" key="1">
    <source>
        <dbReference type="EMBL" id="KAF6754094.1"/>
    </source>
</evidence>
<keyword evidence="2" id="KW-1185">Reference proteome</keyword>
<sequence length="567" mass="63658">MALEELEVPRKATPSQQVFANAELFSQILGNAVIYTQARTLKWKSQLVPLALVNRSFFHATVDVVWASMDFVAPFFAILQPSKKDNMLVFPNGIEPAQWERFRLYSSRVKWLILNGPSAVTLDAASILYMSTCRDELAPLFPKVRQLQISSMDQTTLFVALNCIGPCLASVTISVLKPALNPILKEGYSAITACLSRRAKSLDMVSLAVVDADAISNISRIPSLRLLKLNLDNVASWNLLEGLTVQHLEVTLPVMQFSTIVNIDENSMTNYLNSKTSSTVRSLKVSADARSQYRLAMRAGPQYLNGLTLDILSADSNTDTGLHTPFTLAMHIGRNSNLTSLYIATRPTASTTPTAGNLFVPKPEEFDRIGNRGIQLFLKYLGSLHNITSLYIKHVAFPSPDIYFQIFDSLKEMRQLTTLHLHPSLLVKAGAPQEYPRYPDLAFLESFAIGHPQLVELLIVLSLEGSSYSRSFTPTKRKSLLKNLYIVPPSYTPQFSLDNLLWLSKHLDELFPRLETLTRAFMQNPHDVNLGHLWKPVEQLVRSRQELRARVIWELGNREQMPNLMAT</sequence>
<gene>
    <name evidence="1" type="ORF">DFP72DRAFT_1126974</name>
</gene>
<dbReference type="Proteomes" id="UP000521943">
    <property type="component" value="Unassembled WGS sequence"/>
</dbReference>
<dbReference type="OrthoDB" id="2631350at2759"/>
<proteinExistence type="predicted"/>
<accession>A0A8H6HX18</accession>